<feature type="chain" id="PRO_5001950416" description="Porin" evidence="2">
    <location>
        <begin position="23"/>
        <end position="360"/>
    </location>
</feature>
<dbReference type="SUPFAM" id="SSF56935">
    <property type="entry name" value="Porins"/>
    <property type="match status" value="1"/>
</dbReference>
<organism evidence="3 4">
    <name type="scientific">Vibrio navarrensis</name>
    <dbReference type="NCBI Taxonomy" id="29495"/>
    <lineage>
        <taxon>Bacteria</taxon>
        <taxon>Pseudomonadati</taxon>
        <taxon>Pseudomonadota</taxon>
        <taxon>Gammaproteobacteria</taxon>
        <taxon>Vibrionales</taxon>
        <taxon>Vibrionaceae</taxon>
        <taxon>Vibrio</taxon>
    </lineage>
</organism>
<proteinExistence type="predicted"/>
<dbReference type="PANTHER" id="PTHR34501">
    <property type="entry name" value="PROTEIN YDDL-RELATED"/>
    <property type="match status" value="1"/>
</dbReference>
<gene>
    <name evidence="3" type="ORF">EA26_19885</name>
</gene>
<accession>A0A099LPA2</accession>
<evidence type="ECO:0000313" key="3">
    <source>
        <dbReference type="EMBL" id="KGK09459.1"/>
    </source>
</evidence>
<keyword evidence="1 2" id="KW-0732">Signal</keyword>
<dbReference type="AlphaFoldDB" id="A0A099LPA2"/>
<dbReference type="eggNOG" id="ENOG502ZBCD">
    <property type="taxonomic scope" value="Bacteria"/>
</dbReference>
<reference evidence="3 4" key="1">
    <citation type="submission" date="2014-04" db="EMBL/GenBank/DDBJ databases">
        <title>Genome sequencing of Vibrio navarrensis strains.</title>
        <authorList>
            <person name="Gladney L.M."/>
            <person name="Katz L.S."/>
            <person name="Marino-Ramirez L."/>
            <person name="Jordan I.K."/>
        </authorList>
    </citation>
    <scope>NUCLEOTIDE SEQUENCE [LARGE SCALE GENOMIC DNA]</scope>
    <source>
        <strain evidence="3 4">ATCC 51183</strain>
    </source>
</reference>
<evidence type="ECO:0000256" key="1">
    <source>
        <dbReference type="ARBA" id="ARBA00022729"/>
    </source>
</evidence>
<keyword evidence="4" id="KW-1185">Reference proteome</keyword>
<dbReference type="GeneID" id="43685340"/>
<dbReference type="PANTHER" id="PTHR34501:SF2">
    <property type="entry name" value="OUTER MEMBRANE PORIN F-RELATED"/>
    <property type="match status" value="1"/>
</dbReference>
<evidence type="ECO:0000256" key="2">
    <source>
        <dbReference type="SAM" id="SignalP"/>
    </source>
</evidence>
<name>A0A099LPA2_9VIBR</name>
<feature type="signal peptide" evidence="2">
    <location>
        <begin position="1"/>
        <end position="22"/>
    </location>
</feature>
<protein>
    <recommendedName>
        <fullName evidence="5">Porin</fullName>
    </recommendedName>
</protein>
<dbReference type="STRING" id="29495.EA26_19885"/>
<dbReference type="EMBL" id="JMCG01000002">
    <property type="protein sequence ID" value="KGK09459.1"/>
    <property type="molecule type" value="Genomic_DNA"/>
</dbReference>
<evidence type="ECO:0000313" key="4">
    <source>
        <dbReference type="Proteomes" id="UP000029994"/>
    </source>
</evidence>
<evidence type="ECO:0008006" key="5">
    <source>
        <dbReference type="Google" id="ProtNLM"/>
    </source>
</evidence>
<dbReference type="RefSeq" id="WP_039431192.1">
    <property type="nucleotide sequence ID" value="NZ_CP061845.1"/>
</dbReference>
<dbReference type="InterPro" id="IPR050298">
    <property type="entry name" value="Gram-neg_bact_OMP"/>
</dbReference>
<dbReference type="Proteomes" id="UP000029994">
    <property type="component" value="Unassembled WGS sequence"/>
</dbReference>
<sequence length="360" mass="40319">MLKRNAVAIAISSLCMATAVNAATIYQDDNGDYLKLYGEVGVGGYFGTKAKFKQYHSNDSFIDDSMATLGAMGKTGIFDYRVELDYERENWRGGSGDMALHIDKAWLGYRLNQNHYVEFGLTDTAFDDYDAFGDLSLDRGADLTGEAGDQDRTIKYEGKYHNFALGVSYSYRGKSSSGAALGNVTNGYLGYFGDQFSLVLGAEKRNGSSGESKYGEARIYGLGARYSVTESILLGINGFIEYEDLGECTTTSDPWVEQAKMVCNRYQEFENKGGVVSLQYSFNEHWDLVGSVQYEEYQAWDRDDQDKWGKDQVLWEEIGKSRTFQTLGVRYKPNRSSVIEIEGYTGESYQNVYAKASVFF</sequence>
<comment type="caution">
    <text evidence="3">The sequence shown here is derived from an EMBL/GenBank/DDBJ whole genome shotgun (WGS) entry which is preliminary data.</text>
</comment>